<dbReference type="Gene3D" id="3.40.50.1110">
    <property type="entry name" value="SGNH hydrolase"/>
    <property type="match status" value="1"/>
</dbReference>
<dbReference type="InterPro" id="IPR013830">
    <property type="entry name" value="SGNH_hydro"/>
</dbReference>
<dbReference type="CDD" id="cd01832">
    <property type="entry name" value="SGNH_hydrolase_like_1"/>
    <property type="match status" value="1"/>
</dbReference>
<evidence type="ECO:0000313" key="3">
    <source>
        <dbReference type="EMBL" id="MCS6524087.1"/>
    </source>
</evidence>
<dbReference type="InterPro" id="IPR036514">
    <property type="entry name" value="SGNH_hydro_sf"/>
</dbReference>
<dbReference type="Proteomes" id="UP001652264">
    <property type="component" value="Unassembled WGS sequence"/>
</dbReference>
<dbReference type="SUPFAM" id="SSF52266">
    <property type="entry name" value="SGNH hydrolase"/>
    <property type="match status" value="1"/>
</dbReference>
<dbReference type="EMBL" id="JANVAD010000010">
    <property type="protein sequence ID" value="MCS6524087.1"/>
    <property type="molecule type" value="Genomic_DNA"/>
</dbReference>
<keyword evidence="4" id="KW-1185">Reference proteome</keyword>
<dbReference type="PANTHER" id="PTHR43784:SF2">
    <property type="entry name" value="GDSL-LIKE LIPASE_ACYLHYDROLASE, PUTATIVE (AFU_ORTHOLOGUE AFUA_2G00820)-RELATED"/>
    <property type="match status" value="1"/>
</dbReference>
<accession>A0ABT2HLH1</accession>
<dbReference type="Pfam" id="PF13472">
    <property type="entry name" value="Lipase_GDSL_2"/>
    <property type="match status" value="1"/>
</dbReference>
<dbReference type="PANTHER" id="PTHR43784">
    <property type="entry name" value="GDSL-LIKE LIPASE/ACYLHYDROLASE, PUTATIVE (AFU_ORTHOLOGUE AFUA_2G00820)-RELATED"/>
    <property type="match status" value="1"/>
</dbReference>
<sequence>MHTKFAVIGDSFAEGVGDEWPDGSPRGWADLVAGGLAAASDRTFTYANLAIRGKLLAPILDDQLPTALRLGPDLLSISGGNNDILRPRVSIAANARRITAGLDAAVRTGADVLFVTVADMTRHLPLGRLIRRRGDEYADHIRSWADRPNVTVVDNWTDAGFHDLALWAPDRLHLNTLGHRRVAANVLTALGVPAPTWDGAVRLAERASTIEHLRVHVLPWVGRRLTGRSSGDGRTPKSATLGPVREEATGLEARPR</sequence>
<comment type="caution">
    <text evidence="3">The sequence shown here is derived from an EMBL/GenBank/DDBJ whole genome shotgun (WGS) entry which is preliminary data.</text>
</comment>
<feature type="domain" description="SGNH hydrolase-type esterase" evidence="2">
    <location>
        <begin position="7"/>
        <end position="181"/>
    </location>
</feature>
<evidence type="ECO:0000259" key="2">
    <source>
        <dbReference type="Pfam" id="PF13472"/>
    </source>
</evidence>
<keyword evidence="3" id="KW-0378">Hydrolase</keyword>
<name>A0ABT2HLH1_9MICO</name>
<protein>
    <submittedName>
        <fullName evidence="3">SGNH/GDSL hydrolase family protein</fullName>
    </submittedName>
</protein>
<gene>
    <name evidence="3" type="ORF">NYQ28_16075</name>
</gene>
<dbReference type="RefSeq" id="WP_229666955.1">
    <property type="nucleotide sequence ID" value="NZ_BMNV01000012.1"/>
</dbReference>
<organism evidence="3 4">
    <name type="scientific">Curtobacterium citreum</name>
    <dbReference type="NCBI Taxonomy" id="2036"/>
    <lineage>
        <taxon>Bacteria</taxon>
        <taxon>Bacillati</taxon>
        <taxon>Actinomycetota</taxon>
        <taxon>Actinomycetes</taxon>
        <taxon>Micrococcales</taxon>
        <taxon>Microbacteriaceae</taxon>
        <taxon>Curtobacterium</taxon>
    </lineage>
</organism>
<feature type="compositionally biased region" description="Basic and acidic residues" evidence="1">
    <location>
        <begin position="244"/>
        <end position="256"/>
    </location>
</feature>
<evidence type="ECO:0000256" key="1">
    <source>
        <dbReference type="SAM" id="MobiDB-lite"/>
    </source>
</evidence>
<dbReference type="InterPro" id="IPR053140">
    <property type="entry name" value="GDSL_Rv0518-like"/>
</dbReference>
<feature type="region of interest" description="Disordered" evidence="1">
    <location>
        <begin position="226"/>
        <end position="256"/>
    </location>
</feature>
<dbReference type="GeneID" id="95325261"/>
<evidence type="ECO:0000313" key="4">
    <source>
        <dbReference type="Proteomes" id="UP001652264"/>
    </source>
</evidence>
<dbReference type="GO" id="GO:0016787">
    <property type="term" value="F:hydrolase activity"/>
    <property type="evidence" value="ECO:0007669"/>
    <property type="project" value="UniProtKB-KW"/>
</dbReference>
<reference evidence="3 4" key="1">
    <citation type="submission" date="2022-08" db="EMBL/GenBank/DDBJ databases">
        <title>Taxonomy of Curtobacterium flaccumfaciens.</title>
        <authorList>
            <person name="Osdaghi E."/>
            <person name="Taghavi S.M."/>
            <person name="Hamidizade M."/>
            <person name="Abachi H."/>
            <person name="Fazliarab A."/>
            <person name="Baeyen S."/>
            <person name="Portier P."/>
            <person name="Van Vaerenbergh J."/>
            <person name="Jacques M.-A."/>
        </authorList>
    </citation>
    <scope>NUCLEOTIDE SEQUENCE [LARGE SCALE GENOMIC DNA]</scope>
    <source>
        <strain evidence="3 4">LMG8786T</strain>
    </source>
</reference>
<proteinExistence type="predicted"/>